<dbReference type="PANTHER" id="PTHR10353">
    <property type="entry name" value="GLYCOSYL HYDROLASE"/>
    <property type="match status" value="1"/>
</dbReference>
<dbReference type="InterPro" id="IPR033132">
    <property type="entry name" value="GH_1_N_CS"/>
</dbReference>
<keyword evidence="4" id="KW-1185">Reference proteome</keyword>
<dbReference type="GO" id="GO:0005975">
    <property type="term" value="P:carbohydrate metabolic process"/>
    <property type="evidence" value="ECO:0007669"/>
    <property type="project" value="InterPro"/>
</dbReference>
<dbReference type="PROSITE" id="PS00653">
    <property type="entry name" value="GLYCOSYL_HYDROL_F1_2"/>
    <property type="match status" value="2"/>
</dbReference>
<evidence type="ECO:0000313" key="5">
    <source>
        <dbReference type="RefSeq" id="XP_011081617.2"/>
    </source>
</evidence>
<proteinExistence type="inferred from homology"/>
<dbReference type="PRINTS" id="PR00131">
    <property type="entry name" value="GLHYDRLASE1"/>
</dbReference>
<keyword evidence="2" id="KW-0378">Hydrolase</keyword>
<evidence type="ECO:0000256" key="2">
    <source>
        <dbReference type="ARBA" id="ARBA00022801"/>
    </source>
</evidence>
<dbReference type="Pfam" id="PF00232">
    <property type="entry name" value="Glyco_hydro_1"/>
    <property type="match status" value="4"/>
</dbReference>
<sequence length="1189" mass="136469">MDNGSTGLWPAILDKVYELMNPPSADGDLKITRNDFPPNFVFGTGTSAYQNEGAAAQGGKGPSIWDTFTLNTPGRVVDGSNGNMATDMYTRFKEDIKIMKKMGFDAYRFSISWPRILPRGRCCAGINQEGIDYYNNVIDTLIEHGIEPYVTLFHWDLPQCLQDEYEGFLSKRVVDDFREYAELCFWEFGDRVKHWITLNEPTTYSIQGYAACTFPPSQTPSPTFLSALISSVRDFFHDHPAMQGFDITSIPSTIRSLLASLLHSYSSDTYTDGTNVVAYRGVFEPTQLLSTFLYDDTCTNYNNYSSKPKTDQTKDVYIVGRNLLLAHAAAVDSYRKKFQEHQEGKIGITLVTHWLEPLNERDPDDIKAAKRGVDFMLGWFLEPIVSGKYPQSMIDNVPTENLAPFTKSESEMVKGSYDFLGLNYYTANYASNDPEPDCADGYFKDQHIKLHTRRDWTPIGKMAGSSWLFIVPWGIYKLLKHTNETYKNLPPIYITENGVDERSNHKLTAHQACDDTMRVNYYQEHLTYVRKAMDEHVDIRGYFAWSWCDNFEWTEGYSVRFGIMYVDFMNDLKRYPKKSAIWFSKFLKRKKKVIVNAKKRQNTKTTDYDDLDALDFMEKQFSSMSISATEITKADSTCNISCNQFPNDFVFGVGTSAYQHEGGAVKGGRGPSIWDVFALNAPGRIDDGSNGNVAADMYTKYKDDIKMMKSMGFDAYRFSISWSRILPGGRLSLGVNKDGIDYYNDLINTIIANDMTPFVTLFHFDLPHSLQQEYDGFLSRDVVEFFREFAELCFWEFGDRVKYWITLNEPWSYAHNGYVTRQFPPLGRDLTAARRSAALTSTPPALTKSTTPKMMNYIPCRCRPHDEQHQYLKAAAASNQFSSSGSRLRWDPAKDAYTVARNLLLAHAEAFHAYRTKFEEHQKGKIGIALNSVWCEPYKKDDADDIEAAKRAMDFMFGWFLEPVLTGQYPKRMRDYVPSENLAPFSDREAEMLKGSIDFLGINYYTAIYAANNPNPRDVQEGHSRDQHVKFSYTDPLGTLIGPQAGSEWLHIYPDGLYNLLTKYVKDQYKDKVPVIYITENGVDEKNDYTLTAKDACADSMREDYHKRHLLKLLDAMNKDKVNVKGYFAWSWCDNFEWTEGYTVRFGLIYVDYMNYLTRYPKASAIWFAKFLATKKFVREQKKQEPGQK</sequence>
<accession>A0A6I9TFJ2</accession>
<dbReference type="Proteomes" id="UP000504604">
    <property type="component" value="Linkage group LG6"/>
</dbReference>
<dbReference type="PANTHER" id="PTHR10353:SF137">
    <property type="entry name" value="MYROSINASE 3-RELATED"/>
    <property type="match status" value="1"/>
</dbReference>
<dbReference type="GO" id="GO:0008422">
    <property type="term" value="F:beta-glucosidase activity"/>
    <property type="evidence" value="ECO:0007669"/>
    <property type="project" value="UniProtKB-ARBA"/>
</dbReference>
<keyword evidence="3" id="KW-0326">Glycosidase</keyword>
<dbReference type="AlphaFoldDB" id="A0A6I9TFJ2"/>
<dbReference type="Gene3D" id="3.20.20.80">
    <property type="entry name" value="Glycosidases"/>
    <property type="match status" value="3"/>
</dbReference>
<dbReference type="RefSeq" id="XP_011081617.2">
    <property type="nucleotide sequence ID" value="XM_011083315.2"/>
</dbReference>
<gene>
    <name evidence="5" type="primary">LOC105164621</name>
</gene>
<dbReference type="FunFam" id="3.20.20.80:FF:000020">
    <property type="entry name" value="Beta-glucosidase 12"/>
    <property type="match status" value="1"/>
</dbReference>
<dbReference type="SUPFAM" id="SSF51445">
    <property type="entry name" value="(Trans)glycosidases"/>
    <property type="match status" value="2"/>
</dbReference>
<evidence type="ECO:0000256" key="1">
    <source>
        <dbReference type="ARBA" id="ARBA00010838"/>
    </source>
</evidence>
<dbReference type="KEGG" id="sind:105164621"/>
<name>A0A6I9TFJ2_SESIN</name>
<comment type="similarity">
    <text evidence="1">Belongs to the glycosyl hydrolase 1 family.</text>
</comment>
<organism evidence="4 5">
    <name type="scientific">Sesamum indicum</name>
    <name type="common">Oriental sesame</name>
    <name type="synonym">Sesamum orientale</name>
    <dbReference type="NCBI Taxonomy" id="4182"/>
    <lineage>
        <taxon>Eukaryota</taxon>
        <taxon>Viridiplantae</taxon>
        <taxon>Streptophyta</taxon>
        <taxon>Embryophyta</taxon>
        <taxon>Tracheophyta</taxon>
        <taxon>Spermatophyta</taxon>
        <taxon>Magnoliopsida</taxon>
        <taxon>eudicotyledons</taxon>
        <taxon>Gunneridae</taxon>
        <taxon>Pentapetalae</taxon>
        <taxon>asterids</taxon>
        <taxon>lamiids</taxon>
        <taxon>Lamiales</taxon>
        <taxon>Pedaliaceae</taxon>
        <taxon>Sesamum</taxon>
    </lineage>
</organism>
<evidence type="ECO:0000313" key="4">
    <source>
        <dbReference type="Proteomes" id="UP000504604"/>
    </source>
</evidence>
<reference evidence="5" key="1">
    <citation type="submission" date="2025-08" db="UniProtKB">
        <authorList>
            <consortium name="RefSeq"/>
        </authorList>
    </citation>
    <scope>IDENTIFICATION</scope>
</reference>
<dbReference type="InterPro" id="IPR017853">
    <property type="entry name" value="GH"/>
</dbReference>
<dbReference type="GeneID" id="105164621"/>
<dbReference type="InParanoid" id="A0A6I9TFJ2"/>
<dbReference type="OrthoDB" id="65569at2759"/>
<protein>
    <submittedName>
        <fullName evidence="5">Uncharacterized protein LOC105164621</fullName>
    </submittedName>
</protein>
<evidence type="ECO:0000256" key="3">
    <source>
        <dbReference type="ARBA" id="ARBA00023295"/>
    </source>
</evidence>
<dbReference type="InterPro" id="IPR001360">
    <property type="entry name" value="Glyco_hydro_1"/>
</dbReference>